<keyword evidence="2" id="KW-0732">Signal</keyword>
<dbReference type="GeneID" id="117150780"/>
<feature type="coiled-coil region" evidence="1">
    <location>
        <begin position="98"/>
        <end position="125"/>
    </location>
</feature>
<proteinExistence type="predicted"/>
<dbReference type="AlphaFoldDB" id="A0A6P8LHE1"/>
<name>A0A6P8LHE1_DROMA</name>
<organism evidence="3 4">
    <name type="scientific">Drosophila mauritiana</name>
    <name type="common">Fruit fly</name>
    <dbReference type="NCBI Taxonomy" id="7226"/>
    <lineage>
        <taxon>Eukaryota</taxon>
        <taxon>Metazoa</taxon>
        <taxon>Ecdysozoa</taxon>
        <taxon>Arthropoda</taxon>
        <taxon>Hexapoda</taxon>
        <taxon>Insecta</taxon>
        <taxon>Pterygota</taxon>
        <taxon>Neoptera</taxon>
        <taxon>Endopterygota</taxon>
        <taxon>Diptera</taxon>
        <taxon>Brachycera</taxon>
        <taxon>Muscomorpha</taxon>
        <taxon>Ephydroidea</taxon>
        <taxon>Drosophilidae</taxon>
        <taxon>Drosophila</taxon>
        <taxon>Sophophora</taxon>
    </lineage>
</organism>
<evidence type="ECO:0000256" key="2">
    <source>
        <dbReference type="SAM" id="SignalP"/>
    </source>
</evidence>
<keyword evidence="3" id="KW-1185">Reference proteome</keyword>
<evidence type="ECO:0000313" key="3">
    <source>
        <dbReference type="Proteomes" id="UP000515162"/>
    </source>
</evidence>
<keyword evidence="1" id="KW-0175">Coiled coil</keyword>
<dbReference type="Proteomes" id="UP000515162">
    <property type="component" value="Chromosome 2L"/>
</dbReference>
<evidence type="ECO:0000256" key="1">
    <source>
        <dbReference type="SAM" id="Coils"/>
    </source>
</evidence>
<dbReference type="RefSeq" id="XP_033173716.1">
    <property type="nucleotide sequence ID" value="XM_033317825.1"/>
</dbReference>
<evidence type="ECO:0000313" key="4">
    <source>
        <dbReference type="RefSeq" id="XP_033173716.1"/>
    </source>
</evidence>
<sequence length="147" mass="16935">MNAYHKCILLFLCATFCVHLVNSLDKLDINAILTKFKNLAVQSAGIHLQNIKSDINITSKEFCMKSDERTNRFKRIIFLQKEVILKLQSQLLEQTLNCSNLRQRVRRLIDSYTNLKSEVEKLKSKSGTTDGPKNESLYKSQIVDLLD</sequence>
<feature type="signal peptide" evidence="2">
    <location>
        <begin position="1"/>
        <end position="23"/>
    </location>
</feature>
<feature type="chain" id="PRO_5027961130" evidence="2">
    <location>
        <begin position="24"/>
        <end position="147"/>
    </location>
</feature>
<reference evidence="4" key="1">
    <citation type="submission" date="2025-08" db="UniProtKB">
        <authorList>
            <consortium name="RefSeq"/>
        </authorList>
    </citation>
    <scope>IDENTIFICATION</scope>
    <source>
        <strain evidence="4">Mau12</strain>
        <tissue evidence="4">Whole Body</tissue>
    </source>
</reference>
<gene>
    <name evidence="4" type="primary">LOC117150780</name>
</gene>
<accession>A0A6P8LHE1</accession>
<protein>
    <submittedName>
        <fullName evidence="4">Uncharacterized protein LOC117150780</fullName>
    </submittedName>
</protein>